<organism evidence="1 2">
    <name type="scientific">Dreissena polymorpha</name>
    <name type="common">Zebra mussel</name>
    <name type="synonym">Mytilus polymorpha</name>
    <dbReference type="NCBI Taxonomy" id="45954"/>
    <lineage>
        <taxon>Eukaryota</taxon>
        <taxon>Metazoa</taxon>
        <taxon>Spiralia</taxon>
        <taxon>Lophotrochozoa</taxon>
        <taxon>Mollusca</taxon>
        <taxon>Bivalvia</taxon>
        <taxon>Autobranchia</taxon>
        <taxon>Heteroconchia</taxon>
        <taxon>Euheterodonta</taxon>
        <taxon>Imparidentia</taxon>
        <taxon>Neoheterodontei</taxon>
        <taxon>Myida</taxon>
        <taxon>Dreissenoidea</taxon>
        <taxon>Dreissenidae</taxon>
        <taxon>Dreissena</taxon>
    </lineage>
</organism>
<protein>
    <submittedName>
        <fullName evidence="1">Uncharacterized protein</fullName>
    </submittedName>
</protein>
<reference evidence="1" key="2">
    <citation type="submission" date="2020-11" db="EMBL/GenBank/DDBJ databases">
        <authorList>
            <person name="McCartney M.A."/>
            <person name="Auch B."/>
            <person name="Kono T."/>
            <person name="Mallez S."/>
            <person name="Becker A."/>
            <person name="Gohl D.M."/>
            <person name="Silverstein K.A.T."/>
            <person name="Koren S."/>
            <person name="Bechman K.B."/>
            <person name="Herman A."/>
            <person name="Abrahante J.E."/>
            <person name="Garbe J."/>
        </authorList>
    </citation>
    <scope>NUCLEOTIDE SEQUENCE</scope>
    <source>
        <strain evidence="1">Duluth1</strain>
        <tissue evidence="1">Whole animal</tissue>
    </source>
</reference>
<gene>
    <name evidence="1" type="ORF">DPMN_088298</name>
</gene>
<proteinExistence type="predicted"/>
<dbReference type="EMBL" id="JAIWYP010000003">
    <property type="protein sequence ID" value="KAH3846003.1"/>
    <property type="molecule type" value="Genomic_DNA"/>
</dbReference>
<sequence>MGDDSQTRKCETTLRLFCTSSFQSISKRYESSSRMMCGKSAPNVRMCSTRIS</sequence>
<dbReference type="Proteomes" id="UP000828390">
    <property type="component" value="Unassembled WGS sequence"/>
</dbReference>
<accession>A0A9D4KUS2</accession>
<dbReference type="AlphaFoldDB" id="A0A9D4KUS2"/>
<evidence type="ECO:0000313" key="1">
    <source>
        <dbReference type="EMBL" id="KAH3846003.1"/>
    </source>
</evidence>
<keyword evidence="2" id="KW-1185">Reference proteome</keyword>
<name>A0A9D4KUS2_DREPO</name>
<comment type="caution">
    <text evidence="1">The sequence shown here is derived from an EMBL/GenBank/DDBJ whole genome shotgun (WGS) entry which is preliminary data.</text>
</comment>
<evidence type="ECO:0000313" key="2">
    <source>
        <dbReference type="Proteomes" id="UP000828390"/>
    </source>
</evidence>
<reference evidence="1" key="1">
    <citation type="journal article" date="2019" name="bioRxiv">
        <title>The Genome of the Zebra Mussel, Dreissena polymorpha: A Resource for Invasive Species Research.</title>
        <authorList>
            <person name="McCartney M.A."/>
            <person name="Auch B."/>
            <person name="Kono T."/>
            <person name="Mallez S."/>
            <person name="Zhang Y."/>
            <person name="Obille A."/>
            <person name="Becker A."/>
            <person name="Abrahante J.E."/>
            <person name="Garbe J."/>
            <person name="Badalamenti J.P."/>
            <person name="Herman A."/>
            <person name="Mangelson H."/>
            <person name="Liachko I."/>
            <person name="Sullivan S."/>
            <person name="Sone E.D."/>
            <person name="Koren S."/>
            <person name="Silverstein K.A.T."/>
            <person name="Beckman K.B."/>
            <person name="Gohl D.M."/>
        </authorList>
    </citation>
    <scope>NUCLEOTIDE SEQUENCE</scope>
    <source>
        <strain evidence="1">Duluth1</strain>
        <tissue evidence="1">Whole animal</tissue>
    </source>
</reference>